<dbReference type="InterPro" id="IPR001544">
    <property type="entry name" value="Aminotrans_IV"/>
</dbReference>
<proteinExistence type="predicted"/>
<reference evidence="2" key="1">
    <citation type="journal article" date="2019" name="Int. J. Syst. Evol. Microbiol.">
        <title>The Global Catalogue of Microorganisms (GCM) 10K type strain sequencing project: providing services to taxonomists for standard genome sequencing and annotation.</title>
        <authorList>
            <consortium name="The Broad Institute Genomics Platform"/>
            <consortium name="The Broad Institute Genome Sequencing Center for Infectious Disease"/>
            <person name="Wu L."/>
            <person name="Ma J."/>
        </authorList>
    </citation>
    <scope>NUCLEOTIDE SEQUENCE [LARGE SCALE GENOMIC DNA]</scope>
    <source>
        <strain evidence="2">KCTC 33842</strain>
    </source>
</reference>
<dbReference type="Gene3D" id="3.30.470.10">
    <property type="match status" value="1"/>
</dbReference>
<dbReference type="InterPro" id="IPR036038">
    <property type="entry name" value="Aminotransferase-like"/>
</dbReference>
<dbReference type="EMBL" id="JBHUMK010000037">
    <property type="protein sequence ID" value="MFD2609488.1"/>
    <property type="molecule type" value="Genomic_DNA"/>
</dbReference>
<dbReference type="InterPro" id="IPR043132">
    <property type="entry name" value="BCAT-like_C"/>
</dbReference>
<keyword evidence="1" id="KW-0032">Aminotransferase</keyword>
<gene>
    <name evidence="1" type="ORF">ACFSR9_08570</name>
</gene>
<sequence length="235" mass="25055">MRPLPPELDTPAWLHGETAFTTARTQAGEVLDWPAHLQRLRGTCAFLGLPEPEPALPALEPLPWGLLRVTVAGGGTFFSHRPLNPGPRPELGMTVRVTGIQVHPQLAAHKTGNYLPYRLAALAASPDHEGWLLDGHGNVVDGSRTSPLLELGGQRVVPAGGLPGLTRAAFLAGQEVLERPVHVSELARVTRAWVCGSGVGVVPVRAIRGVGLDLALPCAWPDTPDSRLVWPFIPS</sequence>
<evidence type="ECO:0000313" key="1">
    <source>
        <dbReference type="EMBL" id="MFD2609488.1"/>
    </source>
</evidence>
<dbReference type="InterPro" id="IPR043131">
    <property type="entry name" value="BCAT-like_N"/>
</dbReference>
<accession>A0ABW5P2X7</accession>
<dbReference type="SUPFAM" id="SSF56752">
    <property type="entry name" value="D-aminoacid aminotransferase-like PLP-dependent enzymes"/>
    <property type="match status" value="1"/>
</dbReference>
<keyword evidence="2" id="KW-1185">Reference proteome</keyword>
<dbReference type="Gene3D" id="3.20.10.10">
    <property type="entry name" value="D-amino Acid Aminotransferase, subunit A, domain 2"/>
    <property type="match status" value="1"/>
</dbReference>
<evidence type="ECO:0000313" key="2">
    <source>
        <dbReference type="Proteomes" id="UP001597475"/>
    </source>
</evidence>
<protein>
    <submittedName>
        <fullName evidence="1">Aminotransferase class IV</fullName>
    </submittedName>
</protein>
<comment type="caution">
    <text evidence="1">The sequence shown here is derived from an EMBL/GenBank/DDBJ whole genome shotgun (WGS) entry which is preliminary data.</text>
</comment>
<organism evidence="1 2">
    <name type="scientific">Deinococcus taklimakanensis</name>
    <dbReference type="NCBI Taxonomy" id="536443"/>
    <lineage>
        <taxon>Bacteria</taxon>
        <taxon>Thermotogati</taxon>
        <taxon>Deinococcota</taxon>
        <taxon>Deinococci</taxon>
        <taxon>Deinococcales</taxon>
        <taxon>Deinococcaceae</taxon>
        <taxon>Deinococcus</taxon>
    </lineage>
</organism>
<name>A0ABW5P2X7_9DEIO</name>
<dbReference type="Pfam" id="PF01063">
    <property type="entry name" value="Aminotran_4"/>
    <property type="match status" value="1"/>
</dbReference>
<dbReference type="Proteomes" id="UP001597475">
    <property type="component" value="Unassembled WGS sequence"/>
</dbReference>
<dbReference type="GO" id="GO:0008483">
    <property type="term" value="F:transaminase activity"/>
    <property type="evidence" value="ECO:0007669"/>
    <property type="project" value="UniProtKB-KW"/>
</dbReference>
<keyword evidence="1" id="KW-0808">Transferase</keyword>